<comment type="caution">
    <text evidence="2">The sequence shown here is derived from an EMBL/GenBank/DDBJ whole genome shotgun (WGS) entry which is preliminary data.</text>
</comment>
<dbReference type="GO" id="GO:0051321">
    <property type="term" value="P:meiotic cell cycle"/>
    <property type="evidence" value="ECO:0007669"/>
    <property type="project" value="UniProtKB-KW"/>
</dbReference>
<accession>A0A0N1P408</accession>
<dbReference type="OrthoDB" id="65716at2759"/>
<evidence type="ECO:0000313" key="2">
    <source>
        <dbReference type="EMBL" id="KPI44836.1"/>
    </source>
</evidence>
<dbReference type="InterPro" id="IPR039057">
    <property type="entry name" value="Spo22/ZIP4"/>
</dbReference>
<dbReference type="InterPro" id="IPR013940">
    <property type="entry name" value="Spo22/ZIP4/TEX11"/>
</dbReference>
<evidence type="ECO:0000313" key="3">
    <source>
        <dbReference type="Proteomes" id="UP000038010"/>
    </source>
</evidence>
<dbReference type="GO" id="GO:0090173">
    <property type="term" value="P:regulation of synaptonemal complex assembly"/>
    <property type="evidence" value="ECO:0007669"/>
    <property type="project" value="InterPro"/>
</dbReference>
<reference evidence="2 3" key="1">
    <citation type="submission" date="2015-06" db="EMBL/GenBank/DDBJ databases">
        <title>Draft genome of the ant-associated black yeast Phialophora attae CBS 131958.</title>
        <authorList>
            <person name="Moreno L.F."/>
            <person name="Stielow B.J."/>
            <person name="de Hoog S."/>
            <person name="Vicente V.A."/>
            <person name="Weiss V.A."/>
            <person name="de Vries M."/>
            <person name="Cruz L.M."/>
            <person name="Souza E.M."/>
        </authorList>
    </citation>
    <scope>NUCLEOTIDE SEQUENCE [LARGE SCALE GENOMIC DNA]</scope>
    <source>
        <strain evidence="2 3">CBS 131958</strain>
    </source>
</reference>
<dbReference type="PANTHER" id="PTHR40375:SF2">
    <property type="entry name" value="SPORULATION-SPECIFIC PROTEIN 22"/>
    <property type="match status" value="1"/>
</dbReference>
<gene>
    <name evidence="2" type="ORF">AB675_2353</name>
</gene>
<dbReference type="Proteomes" id="UP000038010">
    <property type="component" value="Unassembled WGS sequence"/>
</dbReference>
<sequence length="1034" mass="113752">MLSEVKSELMKLSLSPAKAVRKARAILDQSESVDKYLLGLSNDDHYAFPDLELCLQSLPLRSEDVSSEERSELHSMGLRLWNACCGLDRDVLGEKDRANKAKVRAFASLLLESAWSRSALSMEVHLKALNIGCLAARACLAHNDVPLANKVVETVAPHDQQIQIALRDDMTKVYTTSGSSAVVFVLTRIALAWKQERLDLANHFYQSLYKSDSTLPNFHDGRAADLCLEIGVDLLDGGLYSAALEWLERAKLQNELAEGDAAVDDPEELRLNILHATVRALMGIGSDALLHAAQDTLDAMKRDFGQRLPVLLLEIEMMQKSEAIDVERYSSVLLTIVRTVYITGPNHKLIMYHIHQLKALSDQHAYDLLKQYTMTRLVPDYIEDYIESAIVVLCWLGSATESTFEVLPEELDALHKARPRGLRADAANAAVLVLGKIIEGHNAKSKLEQIISYCRAALNPLFAEIGDRNRARIQRTMIDAQIRSENLQTALTCWDDVADAAKKDASTVFLRFRMAVAAGDDAGTDTFGAALVNCADTSADLLMSCATEMKQTGSLRRAAWFMQRALEKLTGQEPPHVNFDTILYSTARLHLGVLEENIEQIDYEVLSMLCSVFRTAANHHTRGAGRGDEKLLPDVCEWFEKAGFNAALKHAKQWPTKYTIDLLEHCTVFSNEVSHLANVLFLQAMLYATAARQCIHSTTIEDIPRTSYHAREPPQTHRLRHHLYKQVLHRYHRLKSMFDPGRVTEGGVDLDIQGKAADTLVMAFEAQVFLCKVKIIDGLPASELSLLQLIDDIPKLTESLKAHACVGDLVLSATLSQTGDSGTLESGGHLPLTTAIALIARLLTLFRERDCYTTTQAARWIRCIVQLVLDVQPPVSTSTVTKPDSGSPNTQATLTTTTSTTVNNKTLDILSPVVAESISIARAAAEAMSVTNPLGEVPRRAAAQNELYPADELQWLATTLFNLAVDLHFANQPDLASQWARGAIELADILALYLDGKSGGSGPGAQAGGGRGLAQTLRKKAVLAGWVMMDLNIS</sequence>
<organism evidence="2 3">
    <name type="scientific">Cyphellophora attinorum</name>
    <dbReference type="NCBI Taxonomy" id="1664694"/>
    <lineage>
        <taxon>Eukaryota</taxon>
        <taxon>Fungi</taxon>
        <taxon>Dikarya</taxon>
        <taxon>Ascomycota</taxon>
        <taxon>Pezizomycotina</taxon>
        <taxon>Eurotiomycetes</taxon>
        <taxon>Chaetothyriomycetidae</taxon>
        <taxon>Chaetothyriales</taxon>
        <taxon>Cyphellophoraceae</taxon>
        <taxon>Cyphellophora</taxon>
    </lineage>
</organism>
<evidence type="ECO:0008006" key="4">
    <source>
        <dbReference type="Google" id="ProtNLM"/>
    </source>
</evidence>
<keyword evidence="1" id="KW-0469">Meiosis</keyword>
<evidence type="ECO:0000256" key="1">
    <source>
        <dbReference type="ARBA" id="ARBA00023254"/>
    </source>
</evidence>
<keyword evidence="3" id="KW-1185">Reference proteome</keyword>
<dbReference type="EMBL" id="LFJN01000002">
    <property type="protein sequence ID" value="KPI44836.1"/>
    <property type="molecule type" value="Genomic_DNA"/>
</dbReference>
<dbReference type="Pfam" id="PF08631">
    <property type="entry name" value="SPO22"/>
    <property type="match status" value="1"/>
</dbReference>
<protein>
    <recommendedName>
        <fullName evidence="4">Protein ZIP4 homolog</fullName>
    </recommendedName>
</protein>
<dbReference type="PANTHER" id="PTHR40375">
    <property type="entry name" value="SPORULATION-SPECIFIC PROTEIN 22"/>
    <property type="match status" value="1"/>
</dbReference>
<dbReference type="GeneID" id="28734199"/>
<proteinExistence type="predicted"/>
<name>A0A0N1P408_9EURO</name>
<dbReference type="STRING" id="1664694.A0A0N1P408"/>
<dbReference type="RefSeq" id="XP_018004799.1">
    <property type="nucleotide sequence ID" value="XM_018142319.1"/>
</dbReference>
<dbReference type="AlphaFoldDB" id="A0A0N1P408"/>
<dbReference type="VEuPathDB" id="FungiDB:AB675_2353"/>